<dbReference type="PANTHER" id="PTHR43712:SF2">
    <property type="entry name" value="O-METHYLTRANSFERASE CICE"/>
    <property type="match status" value="1"/>
</dbReference>
<organism evidence="5 6">
    <name type="scientific">Pterulicium gracile</name>
    <dbReference type="NCBI Taxonomy" id="1884261"/>
    <lineage>
        <taxon>Eukaryota</taxon>
        <taxon>Fungi</taxon>
        <taxon>Dikarya</taxon>
        <taxon>Basidiomycota</taxon>
        <taxon>Agaricomycotina</taxon>
        <taxon>Agaricomycetes</taxon>
        <taxon>Agaricomycetidae</taxon>
        <taxon>Agaricales</taxon>
        <taxon>Pleurotineae</taxon>
        <taxon>Pterulaceae</taxon>
        <taxon>Pterulicium</taxon>
    </lineage>
</organism>
<accession>A0A5C3QI47</accession>
<dbReference type="GO" id="GO:0008171">
    <property type="term" value="F:O-methyltransferase activity"/>
    <property type="evidence" value="ECO:0007669"/>
    <property type="project" value="InterPro"/>
</dbReference>
<dbReference type="InterPro" id="IPR036390">
    <property type="entry name" value="WH_DNA-bd_sf"/>
</dbReference>
<reference evidence="5 6" key="1">
    <citation type="journal article" date="2019" name="Nat. Ecol. Evol.">
        <title>Megaphylogeny resolves global patterns of mushroom evolution.</title>
        <authorList>
            <person name="Varga T."/>
            <person name="Krizsan K."/>
            <person name="Foldi C."/>
            <person name="Dima B."/>
            <person name="Sanchez-Garcia M."/>
            <person name="Sanchez-Ramirez S."/>
            <person name="Szollosi G.J."/>
            <person name="Szarkandi J.G."/>
            <person name="Papp V."/>
            <person name="Albert L."/>
            <person name="Andreopoulos W."/>
            <person name="Angelini C."/>
            <person name="Antonin V."/>
            <person name="Barry K.W."/>
            <person name="Bougher N.L."/>
            <person name="Buchanan P."/>
            <person name="Buyck B."/>
            <person name="Bense V."/>
            <person name="Catcheside P."/>
            <person name="Chovatia M."/>
            <person name="Cooper J."/>
            <person name="Damon W."/>
            <person name="Desjardin D."/>
            <person name="Finy P."/>
            <person name="Geml J."/>
            <person name="Haridas S."/>
            <person name="Hughes K."/>
            <person name="Justo A."/>
            <person name="Karasinski D."/>
            <person name="Kautmanova I."/>
            <person name="Kiss B."/>
            <person name="Kocsube S."/>
            <person name="Kotiranta H."/>
            <person name="LaButti K.M."/>
            <person name="Lechner B.E."/>
            <person name="Liimatainen K."/>
            <person name="Lipzen A."/>
            <person name="Lukacs Z."/>
            <person name="Mihaltcheva S."/>
            <person name="Morgado L.N."/>
            <person name="Niskanen T."/>
            <person name="Noordeloos M.E."/>
            <person name="Ohm R.A."/>
            <person name="Ortiz-Santana B."/>
            <person name="Ovrebo C."/>
            <person name="Racz N."/>
            <person name="Riley R."/>
            <person name="Savchenko A."/>
            <person name="Shiryaev A."/>
            <person name="Soop K."/>
            <person name="Spirin V."/>
            <person name="Szebenyi C."/>
            <person name="Tomsovsky M."/>
            <person name="Tulloss R.E."/>
            <person name="Uehling J."/>
            <person name="Grigoriev I.V."/>
            <person name="Vagvolgyi C."/>
            <person name="Papp T."/>
            <person name="Martin F.M."/>
            <person name="Miettinen O."/>
            <person name="Hibbett D.S."/>
            <person name="Nagy L.G."/>
        </authorList>
    </citation>
    <scope>NUCLEOTIDE SEQUENCE [LARGE SCALE GENOMIC DNA]</scope>
    <source>
        <strain evidence="5 6">CBS 309.79</strain>
    </source>
</reference>
<dbReference type="OrthoDB" id="2410195at2759"/>
<keyword evidence="1 5" id="KW-0489">Methyltransferase</keyword>
<dbReference type="InterPro" id="IPR029063">
    <property type="entry name" value="SAM-dependent_MTases_sf"/>
</dbReference>
<name>A0A5C3QI47_9AGAR</name>
<evidence type="ECO:0000256" key="3">
    <source>
        <dbReference type="ARBA" id="ARBA00022691"/>
    </source>
</evidence>
<dbReference type="Proteomes" id="UP000305067">
    <property type="component" value="Unassembled WGS sequence"/>
</dbReference>
<sequence length="474" mass="51742">MSSLVPLLEIITTGVADLKSAEKKNNTLVPDLSAPFHPASEAFRADPVAAESAAKIVAAATQLVATLSPPVEGLYALAAAGAFKAAALRVCHESNVTEILREAGPEGLHAKEIAQKNGLEEKKIARFLRLLASNHIYEEVRPDVFRNNRLSSLLDSGKSSADVIANPKTKHDNTKGPGVFLSHHLDEVSHSAAYTWENVSNPKIGHSYEANQCPLSTYLGREVSFWEHMAEPGQEFRRKRFDLAMKGVQAMQPTTAVLDSLDWDKLPKGSTIVDVGGGIGSYMVPLVENFPDLKYVVQDLPESIENAEAFWGEKDPKAIADQTVSLEAHSFFEPQPERDVGVFFMKSIIHDWSDANCKKILTHLRKAAGKDTKLVLAESIIPYACRMPEEAEADSKDCVPGSILKQAPAPLLPNSLTAPMVLLADIVMLIGLSGQERTFDHMQELLLGAGWKVDEVRRPGAARVMYSFYIASPI</sequence>
<keyword evidence="3" id="KW-0949">S-adenosyl-L-methionine</keyword>
<evidence type="ECO:0000256" key="1">
    <source>
        <dbReference type="ARBA" id="ARBA00022603"/>
    </source>
</evidence>
<gene>
    <name evidence="5" type="ORF">BDV98DRAFT_530190</name>
</gene>
<dbReference type="SUPFAM" id="SSF46785">
    <property type="entry name" value="Winged helix' DNA-binding domain"/>
    <property type="match status" value="1"/>
</dbReference>
<dbReference type="PROSITE" id="PS51683">
    <property type="entry name" value="SAM_OMT_II"/>
    <property type="match status" value="1"/>
</dbReference>
<dbReference type="SUPFAM" id="SSF53335">
    <property type="entry name" value="S-adenosyl-L-methionine-dependent methyltransferases"/>
    <property type="match status" value="1"/>
</dbReference>
<evidence type="ECO:0000313" key="6">
    <source>
        <dbReference type="Proteomes" id="UP000305067"/>
    </source>
</evidence>
<evidence type="ECO:0000259" key="4">
    <source>
        <dbReference type="Pfam" id="PF00891"/>
    </source>
</evidence>
<keyword evidence="6" id="KW-1185">Reference proteome</keyword>
<feature type="domain" description="O-methyltransferase C-terminal" evidence="4">
    <location>
        <begin position="212"/>
        <end position="391"/>
    </location>
</feature>
<dbReference type="Gene3D" id="1.10.10.10">
    <property type="entry name" value="Winged helix-like DNA-binding domain superfamily/Winged helix DNA-binding domain"/>
    <property type="match status" value="1"/>
</dbReference>
<dbReference type="InterPro" id="IPR001077">
    <property type="entry name" value="COMT_C"/>
</dbReference>
<dbReference type="InterPro" id="IPR016461">
    <property type="entry name" value="COMT-like"/>
</dbReference>
<evidence type="ECO:0000313" key="5">
    <source>
        <dbReference type="EMBL" id="TFL01412.1"/>
    </source>
</evidence>
<dbReference type="GO" id="GO:0032259">
    <property type="term" value="P:methylation"/>
    <property type="evidence" value="ECO:0007669"/>
    <property type="project" value="UniProtKB-KW"/>
</dbReference>
<proteinExistence type="predicted"/>
<dbReference type="InterPro" id="IPR036388">
    <property type="entry name" value="WH-like_DNA-bd_sf"/>
</dbReference>
<dbReference type="EMBL" id="ML178825">
    <property type="protein sequence ID" value="TFL01412.1"/>
    <property type="molecule type" value="Genomic_DNA"/>
</dbReference>
<dbReference type="PANTHER" id="PTHR43712">
    <property type="entry name" value="PUTATIVE (AFU_ORTHOLOGUE AFUA_4G14580)-RELATED"/>
    <property type="match status" value="1"/>
</dbReference>
<evidence type="ECO:0000256" key="2">
    <source>
        <dbReference type="ARBA" id="ARBA00022679"/>
    </source>
</evidence>
<protein>
    <submittedName>
        <fullName evidence="5">O-methyltransferase</fullName>
    </submittedName>
</protein>
<dbReference type="Gene3D" id="3.40.50.150">
    <property type="entry name" value="Vaccinia Virus protein VP39"/>
    <property type="match status" value="1"/>
</dbReference>
<dbReference type="AlphaFoldDB" id="A0A5C3QI47"/>
<dbReference type="Pfam" id="PF00891">
    <property type="entry name" value="Methyltransf_2"/>
    <property type="match status" value="1"/>
</dbReference>
<keyword evidence="2 5" id="KW-0808">Transferase</keyword>